<evidence type="ECO:0000313" key="3">
    <source>
        <dbReference type="Proteomes" id="UP000565441"/>
    </source>
</evidence>
<dbReference type="Pfam" id="PF08737">
    <property type="entry name" value="Rgp1"/>
    <property type="match status" value="1"/>
</dbReference>
<sequence length="988" mass="104918">MPGLNSISEADSGVRVVVTPSQSSFFAGEPFAVTVTFTNMRSPESGPSRPYTHKRAAHSISSAPLARPPTSPGTPRAVVPSVHVQTKTKDDAPARKGLIGKAHRPPKGSDVLPELIEQRRKRLLAKSLSVSIAPHEIDEQLGEANVPRSASFAQASFSGASDPRFPPTSPRISSPLTRSDALPLGTNHPHARKQSVIDGQLPMELISGPTSAPPASPYTPNASTSTFSLALDPIAEGVLSPYPSTPSIVSPTIETPTHHPPFSALETGSTNSVYAYPPPRHARQQSQIGLGHPPNSVKSHGINPPRSAFSSTFPQSNTELILYSYAQLKGMLSITPVSGVLTTPEQRHTLNATRAALLKRSVVGGGRMDISSSLHQPPSATQHRRRPTHSRSSSFSTGLLSLLSPTSLVASTSAPPGSPGPFTPTHRSRPSISGFSPSPSPVTSIFPNTGGDGGGVGLGLGIPAIGPSVVNEEIDPEVPLPTFEIQPAMLAVDLSLLPGESRSYTYTTVLPDNLPPTFKGRALKFSYELVIGTCRAGPSSGPGSASANSVSRIMKVPIRVYNNVVVGRNPRPYDVLWPLSKDANTLSRESQGKVVEETGKMVKRLGKIPLVPSPLASSAIGGTYDDLQDYARRLLTSFPEPGASGVRIKLPVEAISPVPQSATPMGAMDASWPTEDGKRLEREMERAEEGGMSGCREAVEILTRNPKKASYDVNKDGVKVAVLTFTKAAYRLGETVLGVVELNQRTSRARVLQLSAILEAHESLPSTISPPTSSRHLRRVHAEHHSSFTASTIRTTFALDIPSDGSPAFQVRVGTNQPGGPFTTFGGLEWKVRLCLLVAVAAESSEVGTEGVRVKQLVRDGPRGEWGSSWCAPRSIAPMEKPPKPPAPPPPPPPASTPRSWSAFFATSFFGTSEHGYHDGDMSDDEEDDGNYDGVKPDMAGGVGVGVNFGGGEEGWKDVRLETVECEVPIRMWPGNTAFKAAEIVFDV</sequence>
<dbReference type="OrthoDB" id="1918at2759"/>
<dbReference type="AlphaFoldDB" id="A0A8H5H4S4"/>
<evidence type="ECO:0000256" key="1">
    <source>
        <dbReference type="SAM" id="MobiDB-lite"/>
    </source>
</evidence>
<feature type="region of interest" description="Disordered" evidence="1">
    <location>
        <begin position="868"/>
        <end position="899"/>
    </location>
</feature>
<dbReference type="InterPro" id="IPR014848">
    <property type="entry name" value="Rgp1"/>
</dbReference>
<proteinExistence type="predicted"/>
<comment type="caution">
    <text evidence="2">The sequence shown here is derived from an EMBL/GenBank/DDBJ whole genome shotgun (WGS) entry which is preliminary data.</text>
</comment>
<name>A0A8H5H4S4_9AGAR</name>
<feature type="compositionally biased region" description="Low complexity" evidence="1">
    <location>
        <begin position="390"/>
        <end position="415"/>
    </location>
</feature>
<feature type="region of interest" description="Disordered" evidence="1">
    <location>
        <begin position="40"/>
        <end position="89"/>
    </location>
</feature>
<accession>A0A8H5H4S4</accession>
<reference evidence="2 3" key="1">
    <citation type="journal article" date="2020" name="ISME J.">
        <title>Uncovering the hidden diversity of litter-decomposition mechanisms in mushroom-forming fungi.</title>
        <authorList>
            <person name="Floudas D."/>
            <person name="Bentzer J."/>
            <person name="Ahren D."/>
            <person name="Johansson T."/>
            <person name="Persson P."/>
            <person name="Tunlid A."/>
        </authorList>
    </citation>
    <scope>NUCLEOTIDE SEQUENCE [LARGE SCALE GENOMIC DNA]</scope>
    <source>
        <strain evidence="2 3">CBS 661.87</strain>
    </source>
</reference>
<evidence type="ECO:0000313" key="2">
    <source>
        <dbReference type="EMBL" id="KAF5376951.1"/>
    </source>
</evidence>
<evidence type="ECO:0008006" key="4">
    <source>
        <dbReference type="Google" id="ProtNLM"/>
    </source>
</evidence>
<gene>
    <name evidence="2" type="ORF">D9615_007252</name>
</gene>
<feature type="region of interest" description="Disordered" evidence="1">
    <location>
        <begin position="367"/>
        <end position="450"/>
    </location>
</feature>
<dbReference type="Proteomes" id="UP000565441">
    <property type="component" value="Unassembled WGS sequence"/>
</dbReference>
<keyword evidence="3" id="KW-1185">Reference proteome</keyword>
<feature type="compositionally biased region" description="Pro residues" evidence="1">
    <location>
        <begin position="884"/>
        <end position="896"/>
    </location>
</feature>
<feature type="compositionally biased region" description="Polar residues" evidence="1">
    <location>
        <begin position="370"/>
        <end position="381"/>
    </location>
</feature>
<dbReference type="EMBL" id="JAACJP010000026">
    <property type="protein sequence ID" value="KAF5376951.1"/>
    <property type="molecule type" value="Genomic_DNA"/>
</dbReference>
<organism evidence="2 3">
    <name type="scientific">Tricholomella constricta</name>
    <dbReference type="NCBI Taxonomy" id="117010"/>
    <lineage>
        <taxon>Eukaryota</taxon>
        <taxon>Fungi</taxon>
        <taxon>Dikarya</taxon>
        <taxon>Basidiomycota</taxon>
        <taxon>Agaricomycotina</taxon>
        <taxon>Agaricomycetes</taxon>
        <taxon>Agaricomycetidae</taxon>
        <taxon>Agaricales</taxon>
        <taxon>Tricholomatineae</taxon>
        <taxon>Lyophyllaceae</taxon>
        <taxon>Tricholomella</taxon>
    </lineage>
</organism>
<feature type="region of interest" description="Disordered" evidence="1">
    <location>
        <begin position="256"/>
        <end position="276"/>
    </location>
</feature>
<protein>
    <recommendedName>
        <fullName evidence="4">Rgp1-domain-containing protein</fullName>
    </recommendedName>
</protein>
<feature type="region of interest" description="Disordered" evidence="1">
    <location>
        <begin position="155"/>
        <end position="191"/>
    </location>
</feature>
<dbReference type="PANTHER" id="PTHR12507">
    <property type="entry name" value="REDUCED GROWTH PHENOTYPE 1 RGP1, YEAST -RELATED"/>
    <property type="match status" value="1"/>
</dbReference>